<sequence length="343" mass="38241">MMDAILAACVGLGLTLSLLTLKPRRTTPRWPPIQACYELNEDQICGGTSDASDDNLSACTHAPASAGATRVVCTTCLTRDAQPQPYSEISTANSDAANCISEDHALKKSLLQQSRKRRVMFVTSHPDDECMFFGPSILHFAQNEKALVYLLCLTDGSYQNVKLGKKRQQELWASCKELGIPEGHITLYKCRHIPDDPNKSWPIVTTANIINHHLHALSCDMVITFDSHGVSGHINHRSLYAALVYLLNEKRLPHYCSAYTLDSVNLVRKYSSVLDIACSAICSSHVITASSAQFFTIRRAMKLHASQYVWFRKLYLLFSRYVIVNTLSLQLPSSKPYSPFLKA</sequence>
<evidence type="ECO:0000313" key="4">
    <source>
        <dbReference type="Proteomes" id="UP000694843"/>
    </source>
</evidence>
<evidence type="ECO:0000313" key="5">
    <source>
        <dbReference type="RefSeq" id="XP_018025425.1"/>
    </source>
</evidence>
<proteinExistence type="inferred from homology"/>
<dbReference type="GO" id="GO:0006506">
    <property type="term" value="P:GPI anchor biosynthetic process"/>
    <property type="evidence" value="ECO:0007669"/>
    <property type="project" value="UniProtKB-UniPathway"/>
</dbReference>
<dbReference type="OrthoDB" id="440160at2759"/>
<evidence type="ECO:0000256" key="1">
    <source>
        <dbReference type="ARBA" id="ARBA00006066"/>
    </source>
</evidence>
<dbReference type="GO" id="GO:0016020">
    <property type="term" value="C:membrane"/>
    <property type="evidence" value="ECO:0007669"/>
    <property type="project" value="GOC"/>
</dbReference>
<dbReference type="AlphaFoldDB" id="A0A8B7PHF5"/>
<feature type="chain" id="PRO_5034069203" description="N-acetylglucosaminylphosphatidylinositol deacetylase" evidence="3">
    <location>
        <begin position="18"/>
        <end position="343"/>
    </location>
</feature>
<keyword evidence="4" id="KW-1185">Reference proteome</keyword>
<dbReference type="Proteomes" id="UP000694843">
    <property type="component" value="Unplaced"/>
</dbReference>
<feature type="signal peptide" evidence="3">
    <location>
        <begin position="1"/>
        <end position="17"/>
    </location>
</feature>
<gene>
    <name evidence="5" type="primary">LOC108681001</name>
</gene>
<accession>A0A8B7PHF5</accession>
<dbReference type="PANTHER" id="PTHR12993:SF11">
    <property type="entry name" value="N-ACETYLGLUCOSAMINYL-PHOSPHATIDYLINOSITOL DE-N-ACETYLASE"/>
    <property type="match status" value="1"/>
</dbReference>
<dbReference type="InterPro" id="IPR024078">
    <property type="entry name" value="LmbE-like_dom_sf"/>
</dbReference>
<dbReference type="GO" id="GO:0000225">
    <property type="term" value="F:N-acetylglucosaminylphosphatidylinositol deacetylase activity"/>
    <property type="evidence" value="ECO:0007669"/>
    <property type="project" value="UniProtKB-EC"/>
</dbReference>
<dbReference type="InterPro" id="IPR003737">
    <property type="entry name" value="GlcNAc_PI_deacetylase-related"/>
</dbReference>
<dbReference type="UniPathway" id="UPA00196"/>
<dbReference type="SUPFAM" id="SSF102588">
    <property type="entry name" value="LmbE-like"/>
    <property type="match status" value="1"/>
</dbReference>
<dbReference type="GO" id="GO:0005783">
    <property type="term" value="C:endoplasmic reticulum"/>
    <property type="evidence" value="ECO:0007669"/>
    <property type="project" value="TreeGrafter"/>
</dbReference>
<dbReference type="GeneID" id="108681001"/>
<reference evidence="5" key="1">
    <citation type="submission" date="2025-08" db="UniProtKB">
        <authorList>
            <consortium name="RefSeq"/>
        </authorList>
    </citation>
    <scope>IDENTIFICATION</scope>
    <source>
        <tissue evidence="5">Whole organism</tissue>
    </source>
</reference>
<name>A0A8B7PHF5_HYAAZ</name>
<evidence type="ECO:0000256" key="3">
    <source>
        <dbReference type="SAM" id="SignalP"/>
    </source>
</evidence>
<dbReference type="Gene3D" id="3.40.50.10320">
    <property type="entry name" value="LmbE-like"/>
    <property type="match status" value="1"/>
</dbReference>
<dbReference type="CTD" id="42388"/>
<dbReference type="Pfam" id="PF02585">
    <property type="entry name" value="PIG-L"/>
    <property type="match status" value="1"/>
</dbReference>
<dbReference type="PANTHER" id="PTHR12993">
    <property type="entry name" value="N-ACETYLGLUCOSAMINYL-PHOSPHATIDYLINOSITOL DE-N-ACETYLASE-RELATED"/>
    <property type="match status" value="1"/>
</dbReference>
<keyword evidence="3" id="KW-0732">Signal</keyword>
<comment type="similarity">
    <text evidence="1">Belongs to the PIGL family.</text>
</comment>
<protein>
    <recommendedName>
        <fullName evidence="2">N-acetylglucosaminylphosphatidylinositol deacetylase</fullName>
        <ecNumber evidence="2">3.5.1.89</ecNumber>
    </recommendedName>
</protein>
<evidence type="ECO:0000256" key="2">
    <source>
        <dbReference type="ARBA" id="ARBA00012176"/>
    </source>
</evidence>
<dbReference type="RefSeq" id="XP_018025425.1">
    <property type="nucleotide sequence ID" value="XM_018169936.2"/>
</dbReference>
<dbReference type="KEGG" id="hazt:108681001"/>
<dbReference type="EC" id="3.5.1.89" evidence="2"/>
<organism evidence="4 5">
    <name type="scientific">Hyalella azteca</name>
    <name type="common">Amphipod</name>
    <dbReference type="NCBI Taxonomy" id="294128"/>
    <lineage>
        <taxon>Eukaryota</taxon>
        <taxon>Metazoa</taxon>
        <taxon>Ecdysozoa</taxon>
        <taxon>Arthropoda</taxon>
        <taxon>Crustacea</taxon>
        <taxon>Multicrustacea</taxon>
        <taxon>Malacostraca</taxon>
        <taxon>Eumalacostraca</taxon>
        <taxon>Peracarida</taxon>
        <taxon>Amphipoda</taxon>
        <taxon>Senticaudata</taxon>
        <taxon>Talitrida</taxon>
        <taxon>Talitroidea</taxon>
        <taxon>Hyalellidae</taxon>
        <taxon>Hyalella</taxon>
    </lineage>
</organism>